<comment type="caution">
    <text evidence="2">The sequence shown here is derived from an EMBL/GenBank/DDBJ whole genome shotgun (WGS) entry which is preliminary data.</text>
</comment>
<name>A0AAD7GUZ9_9AGAR</name>
<sequence>MSNLSASLIRPRPSYPHTETGHKPAGSIPELPNRLHSGSDRASTLSRIWGRICEYAEALCWRIGLEAAGKDECTVRIKVNHLIHLDPTGGRDVSDWRHDSSVSWIQGLHLSAAQAQRAFAVMTAAGRRGRSIARALDRCAPVSVPRGIDWGGVCARGGITIGEGIRDSTGRTLGIGQWPRRTEGGGRRVIRVEVEVEASGHVRDKLVPQKFEPDPKPAHGSEDSWHRKRTLRNYFSIHGNEPRNNITWHVRGSVGWLQDKDGICGEASTAN</sequence>
<dbReference type="AlphaFoldDB" id="A0AAD7GUZ9"/>
<proteinExistence type="predicted"/>
<evidence type="ECO:0000313" key="3">
    <source>
        <dbReference type="Proteomes" id="UP001215598"/>
    </source>
</evidence>
<evidence type="ECO:0000256" key="1">
    <source>
        <dbReference type="SAM" id="MobiDB-lite"/>
    </source>
</evidence>
<feature type="region of interest" description="Disordered" evidence="1">
    <location>
        <begin position="1"/>
        <end position="36"/>
    </location>
</feature>
<protein>
    <submittedName>
        <fullName evidence="2">Uncharacterized protein</fullName>
    </submittedName>
</protein>
<keyword evidence="3" id="KW-1185">Reference proteome</keyword>
<dbReference type="Proteomes" id="UP001215598">
    <property type="component" value="Unassembled WGS sequence"/>
</dbReference>
<gene>
    <name evidence="2" type="ORF">B0H16DRAFT_1482115</name>
</gene>
<organism evidence="2 3">
    <name type="scientific">Mycena metata</name>
    <dbReference type="NCBI Taxonomy" id="1033252"/>
    <lineage>
        <taxon>Eukaryota</taxon>
        <taxon>Fungi</taxon>
        <taxon>Dikarya</taxon>
        <taxon>Basidiomycota</taxon>
        <taxon>Agaricomycotina</taxon>
        <taxon>Agaricomycetes</taxon>
        <taxon>Agaricomycetidae</taxon>
        <taxon>Agaricales</taxon>
        <taxon>Marasmiineae</taxon>
        <taxon>Mycenaceae</taxon>
        <taxon>Mycena</taxon>
    </lineage>
</organism>
<dbReference type="EMBL" id="JARKIB010000465">
    <property type="protein sequence ID" value="KAJ7705821.1"/>
    <property type="molecule type" value="Genomic_DNA"/>
</dbReference>
<evidence type="ECO:0000313" key="2">
    <source>
        <dbReference type="EMBL" id="KAJ7705821.1"/>
    </source>
</evidence>
<reference evidence="2" key="1">
    <citation type="submission" date="2023-03" db="EMBL/GenBank/DDBJ databases">
        <title>Massive genome expansion in bonnet fungi (Mycena s.s.) driven by repeated elements and novel gene families across ecological guilds.</title>
        <authorList>
            <consortium name="Lawrence Berkeley National Laboratory"/>
            <person name="Harder C.B."/>
            <person name="Miyauchi S."/>
            <person name="Viragh M."/>
            <person name="Kuo A."/>
            <person name="Thoen E."/>
            <person name="Andreopoulos B."/>
            <person name="Lu D."/>
            <person name="Skrede I."/>
            <person name="Drula E."/>
            <person name="Henrissat B."/>
            <person name="Morin E."/>
            <person name="Kohler A."/>
            <person name="Barry K."/>
            <person name="LaButti K."/>
            <person name="Morin E."/>
            <person name="Salamov A."/>
            <person name="Lipzen A."/>
            <person name="Mereny Z."/>
            <person name="Hegedus B."/>
            <person name="Baldrian P."/>
            <person name="Stursova M."/>
            <person name="Weitz H."/>
            <person name="Taylor A."/>
            <person name="Grigoriev I.V."/>
            <person name="Nagy L.G."/>
            <person name="Martin F."/>
            <person name="Kauserud H."/>
        </authorList>
    </citation>
    <scope>NUCLEOTIDE SEQUENCE</scope>
    <source>
        <strain evidence="2">CBHHK182m</strain>
    </source>
</reference>
<accession>A0AAD7GUZ9</accession>